<dbReference type="STRING" id="536979.SAMN04488055_3033"/>
<accession>A0A1N6GX13</accession>
<dbReference type="OrthoDB" id="9770043at2"/>
<dbReference type="PROSITE" id="PS51257">
    <property type="entry name" value="PROKAR_LIPOPROTEIN"/>
    <property type="match status" value="1"/>
</dbReference>
<keyword evidence="1" id="KW-0732">Signal</keyword>
<feature type="domain" description="Glucose/Sorbosone dehydrogenase" evidence="2">
    <location>
        <begin position="55"/>
        <end position="371"/>
    </location>
</feature>
<sequence>MKPVTISVATLAFLTTAACIFAFACKKNNSPTTPPPEDPDWPTDNIRVVVGTGISRPWEILWGPDNFIWMTERNGKVSRVNPKTGALSPLLTIPDAVSDGEGGLLGMVLHPDFTTTPQVFVVYNYRNAGNYREKVVRYQYADNTLKDPVILLDNIPAAGIHNGSRLLITPDRKLFITAGDASVQANAQLTTSLSGKVLRINLDGTIPADNPFPGSAVWSYGHRNPQGMVMNNGILYTSEHGAGVEDEVNIIEKQRNYGWPNVEGPCNPGGEATFCTANNVKEPLWSTGNSTFALCGLDYYNNDRIPQWKGSLLVLSLKNQTLYQLKLGADGKTIASTKNYFTNQYGRLRDLCISPAGRVYICTDDNAGKIIEISKPE</sequence>
<dbReference type="InterPro" id="IPR012938">
    <property type="entry name" value="Glc/Sorbosone_DH"/>
</dbReference>
<dbReference type="EMBL" id="FSRA01000001">
    <property type="protein sequence ID" value="SIO12079.1"/>
    <property type="molecule type" value="Genomic_DNA"/>
</dbReference>
<dbReference type="AlphaFoldDB" id="A0A1N6GX13"/>
<dbReference type="SUPFAM" id="SSF50952">
    <property type="entry name" value="Soluble quinoprotein glucose dehydrogenase"/>
    <property type="match status" value="1"/>
</dbReference>
<evidence type="ECO:0000313" key="4">
    <source>
        <dbReference type="Proteomes" id="UP000185003"/>
    </source>
</evidence>
<proteinExistence type="predicted"/>
<dbReference type="PANTHER" id="PTHR19328">
    <property type="entry name" value="HEDGEHOG-INTERACTING PROTEIN"/>
    <property type="match status" value="1"/>
</dbReference>
<reference evidence="3 4" key="1">
    <citation type="submission" date="2016-11" db="EMBL/GenBank/DDBJ databases">
        <authorList>
            <person name="Jaros S."/>
            <person name="Januszkiewicz K."/>
            <person name="Wedrychowicz H."/>
        </authorList>
    </citation>
    <scope>NUCLEOTIDE SEQUENCE [LARGE SCALE GENOMIC DNA]</scope>
    <source>
        <strain evidence="3 4">DSM 24787</strain>
    </source>
</reference>
<gene>
    <name evidence="3" type="ORF">SAMN04488055_3033</name>
</gene>
<evidence type="ECO:0000313" key="3">
    <source>
        <dbReference type="EMBL" id="SIO12079.1"/>
    </source>
</evidence>
<dbReference type="RefSeq" id="WP_084185579.1">
    <property type="nucleotide sequence ID" value="NZ_FSRA01000001.1"/>
</dbReference>
<dbReference type="InterPro" id="IPR011042">
    <property type="entry name" value="6-blade_b-propeller_TolB-like"/>
</dbReference>
<evidence type="ECO:0000256" key="1">
    <source>
        <dbReference type="SAM" id="SignalP"/>
    </source>
</evidence>
<keyword evidence="4" id="KW-1185">Reference proteome</keyword>
<dbReference type="InterPro" id="IPR011041">
    <property type="entry name" value="Quinoprot_gluc/sorb_DH_b-prop"/>
</dbReference>
<evidence type="ECO:0000259" key="2">
    <source>
        <dbReference type="Pfam" id="PF07995"/>
    </source>
</evidence>
<dbReference type="Proteomes" id="UP000185003">
    <property type="component" value="Unassembled WGS sequence"/>
</dbReference>
<dbReference type="Pfam" id="PF07995">
    <property type="entry name" value="GSDH"/>
    <property type="match status" value="1"/>
</dbReference>
<dbReference type="PANTHER" id="PTHR19328:SF13">
    <property type="entry name" value="HIPL1 PROTEIN"/>
    <property type="match status" value="1"/>
</dbReference>
<feature type="signal peptide" evidence="1">
    <location>
        <begin position="1"/>
        <end position="24"/>
    </location>
</feature>
<organism evidence="3 4">
    <name type="scientific">Chitinophaga niabensis</name>
    <dbReference type="NCBI Taxonomy" id="536979"/>
    <lineage>
        <taxon>Bacteria</taxon>
        <taxon>Pseudomonadati</taxon>
        <taxon>Bacteroidota</taxon>
        <taxon>Chitinophagia</taxon>
        <taxon>Chitinophagales</taxon>
        <taxon>Chitinophagaceae</taxon>
        <taxon>Chitinophaga</taxon>
    </lineage>
</organism>
<feature type="chain" id="PRO_5012432860" evidence="1">
    <location>
        <begin position="25"/>
        <end position="377"/>
    </location>
</feature>
<name>A0A1N6GX13_9BACT</name>
<protein>
    <submittedName>
        <fullName evidence="3">Glucose/arabinose dehydrogenase, beta-propeller fold</fullName>
    </submittedName>
</protein>
<dbReference type="Gene3D" id="2.120.10.30">
    <property type="entry name" value="TolB, C-terminal domain"/>
    <property type="match status" value="1"/>
</dbReference>